<dbReference type="AlphaFoldDB" id="A0AAV3TAQ3"/>
<gene>
    <name evidence="2" type="ORF">GCM10009020_21000</name>
</gene>
<evidence type="ECO:0000313" key="3">
    <source>
        <dbReference type="Proteomes" id="UP001500420"/>
    </source>
</evidence>
<sequence length="115" mass="12371">MRAADLLANGHEEVYAIDEGFVPWVENGHPVTGEDEDEYRLVGTIVGEAPEAATGSYAWARHAPSEQYEAAPIDADGSYELHLRFDEASAIRVATPSYEIEKPLGELTGGVVTGP</sequence>
<evidence type="ECO:0000313" key="2">
    <source>
        <dbReference type="EMBL" id="GAA0673674.1"/>
    </source>
</evidence>
<dbReference type="InterPro" id="IPR001763">
    <property type="entry name" value="Rhodanese-like_dom"/>
</dbReference>
<evidence type="ECO:0000259" key="1">
    <source>
        <dbReference type="PROSITE" id="PS50206"/>
    </source>
</evidence>
<accession>A0AAV3TAQ3</accession>
<proteinExistence type="predicted"/>
<dbReference type="EMBL" id="BAAADV010000003">
    <property type="protein sequence ID" value="GAA0673674.1"/>
    <property type="molecule type" value="Genomic_DNA"/>
</dbReference>
<keyword evidence="3" id="KW-1185">Reference proteome</keyword>
<dbReference type="SUPFAM" id="SSF52821">
    <property type="entry name" value="Rhodanese/Cell cycle control phosphatase"/>
    <property type="match status" value="1"/>
</dbReference>
<feature type="domain" description="Rhodanese" evidence="1">
    <location>
        <begin position="6"/>
        <end position="33"/>
    </location>
</feature>
<dbReference type="Proteomes" id="UP001500420">
    <property type="component" value="Unassembled WGS sequence"/>
</dbReference>
<protein>
    <recommendedName>
        <fullName evidence="1">Rhodanese domain-containing protein</fullName>
    </recommendedName>
</protein>
<organism evidence="2 3">
    <name type="scientific">Natronoarchaeum mannanilyticum</name>
    <dbReference type="NCBI Taxonomy" id="926360"/>
    <lineage>
        <taxon>Archaea</taxon>
        <taxon>Methanobacteriati</taxon>
        <taxon>Methanobacteriota</taxon>
        <taxon>Stenosarchaea group</taxon>
        <taxon>Halobacteria</taxon>
        <taxon>Halobacteriales</taxon>
        <taxon>Natronoarchaeaceae</taxon>
    </lineage>
</organism>
<dbReference type="PROSITE" id="PS50206">
    <property type="entry name" value="RHODANESE_3"/>
    <property type="match status" value="1"/>
</dbReference>
<reference evidence="2 3" key="1">
    <citation type="journal article" date="2019" name="Int. J. Syst. Evol. Microbiol.">
        <title>The Global Catalogue of Microorganisms (GCM) 10K type strain sequencing project: providing services to taxonomists for standard genome sequencing and annotation.</title>
        <authorList>
            <consortium name="The Broad Institute Genomics Platform"/>
            <consortium name="The Broad Institute Genome Sequencing Center for Infectious Disease"/>
            <person name="Wu L."/>
            <person name="Ma J."/>
        </authorList>
    </citation>
    <scope>NUCLEOTIDE SEQUENCE [LARGE SCALE GENOMIC DNA]</scope>
    <source>
        <strain evidence="2 3">JCM 16328</strain>
    </source>
</reference>
<comment type="caution">
    <text evidence="2">The sequence shown here is derived from an EMBL/GenBank/DDBJ whole genome shotgun (WGS) entry which is preliminary data.</text>
</comment>
<name>A0AAV3TAQ3_9EURY</name>
<dbReference type="InterPro" id="IPR036873">
    <property type="entry name" value="Rhodanese-like_dom_sf"/>
</dbReference>